<dbReference type="GO" id="GO:0036054">
    <property type="term" value="F:protein-malonyllysine demalonylase activity"/>
    <property type="evidence" value="ECO:0007669"/>
    <property type="project" value="InterPro"/>
</dbReference>
<dbReference type="Gene3D" id="3.30.1600.10">
    <property type="entry name" value="SIR2/SIRT2 'Small Domain"/>
    <property type="match status" value="1"/>
</dbReference>
<dbReference type="Gene3D" id="3.40.50.1220">
    <property type="entry name" value="TPP-binding domain"/>
    <property type="match status" value="1"/>
</dbReference>
<dbReference type="CDD" id="cd01412">
    <property type="entry name" value="SIRT5_Af1_CobB"/>
    <property type="match status" value="1"/>
</dbReference>
<evidence type="ECO:0000313" key="6">
    <source>
        <dbReference type="EMBL" id="PVG82337.1"/>
    </source>
</evidence>
<keyword evidence="3 4" id="KW-0862">Zinc</keyword>
<comment type="function">
    <text evidence="3">NAD-dependent lysine deacetylase and desuccinylase that specifically removes acetyl and succinyl groups on target proteins. Modulates the activities of several proteins which are inactive in their acylated form.</text>
</comment>
<dbReference type="GO" id="GO:0070403">
    <property type="term" value="F:NAD+ binding"/>
    <property type="evidence" value="ECO:0007669"/>
    <property type="project" value="UniProtKB-UniRule"/>
</dbReference>
<evidence type="ECO:0000259" key="5">
    <source>
        <dbReference type="PROSITE" id="PS50305"/>
    </source>
</evidence>
<feature type="binding site" evidence="3">
    <location>
        <position position="55"/>
    </location>
    <ligand>
        <name>substrate</name>
    </ligand>
</feature>
<dbReference type="GO" id="GO:0036055">
    <property type="term" value="F:protein-succinyllysine desuccinylase activity"/>
    <property type="evidence" value="ECO:0007669"/>
    <property type="project" value="UniProtKB-UniRule"/>
</dbReference>
<dbReference type="InterPro" id="IPR003000">
    <property type="entry name" value="Sirtuin"/>
</dbReference>
<feature type="binding site" evidence="3">
    <location>
        <begin position="8"/>
        <end position="27"/>
    </location>
    <ligand>
        <name>NAD(+)</name>
        <dbReference type="ChEBI" id="CHEBI:57540"/>
    </ligand>
</feature>
<keyword evidence="1" id="KW-0808">Transferase</keyword>
<feature type="domain" description="Deacetylase sirtuin-type" evidence="5">
    <location>
        <begin position="1"/>
        <end position="229"/>
    </location>
</feature>
<comment type="domain">
    <text evidence="3">2 residues (Tyr-52 and Arg-55) present in a large hydrophobic pocket are probably involved in substrate specificity. They are important for desuccinylation activity, but dispensable for deacetylation activity.</text>
</comment>
<evidence type="ECO:0000313" key="7">
    <source>
        <dbReference type="Proteomes" id="UP000246018"/>
    </source>
</evidence>
<comment type="catalytic activity">
    <reaction evidence="3">
        <text>N(6)-acetyl-L-lysyl-[protein] + NAD(+) + H2O = 2''-O-acetyl-ADP-D-ribose + nicotinamide + L-lysyl-[protein]</text>
        <dbReference type="Rhea" id="RHEA:43636"/>
        <dbReference type="Rhea" id="RHEA-COMP:9752"/>
        <dbReference type="Rhea" id="RHEA-COMP:10731"/>
        <dbReference type="ChEBI" id="CHEBI:15377"/>
        <dbReference type="ChEBI" id="CHEBI:17154"/>
        <dbReference type="ChEBI" id="CHEBI:29969"/>
        <dbReference type="ChEBI" id="CHEBI:57540"/>
        <dbReference type="ChEBI" id="CHEBI:61930"/>
        <dbReference type="ChEBI" id="CHEBI:83767"/>
        <dbReference type="EC" id="2.3.1.286"/>
    </reaction>
</comment>
<accession>A0A2T8F9J3</accession>
<comment type="similarity">
    <text evidence="3">Belongs to the sirtuin family. Class III subfamily.</text>
</comment>
<dbReference type="InterPro" id="IPR027546">
    <property type="entry name" value="Sirtuin_class_III"/>
</dbReference>
<dbReference type="HAMAP" id="MF_01121">
    <property type="entry name" value="Sirtuin_ClassIII"/>
    <property type="match status" value="1"/>
</dbReference>
<comment type="subcellular location">
    <subcellularLocation>
        <location evidence="3">Cytoplasm</location>
    </subcellularLocation>
</comment>
<comment type="cofactor">
    <cofactor evidence="3">
        <name>Zn(2+)</name>
        <dbReference type="ChEBI" id="CHEBI:29105"/>
    </cofactor>
    <text evidence="3">Binds 1 zinc ion per subunit.</text>
</comment>
<evidence type="ECO:0000256" key="2">
    <source>
        <dbReference type="ARBA" id="ARBA00023027"/>
    </source>
</evidence>
<reference evidence="6 7" key="1">
    <citation type="submission" date="2018-04" db="EMBL/GenBank/DDBJ databases">
        <title>Genome of Nocardioides gansuensis WSJ-1.</title>
        <authorList>
            <person name="Wu S."/>
            <person name="Wang G."/>
        </authorList>
    </citation>
    <scope>NUCLEOTIDE SEQUENCE [LARGE SCALE GENOMIC DNA]</scope>
    <source>
        <strain evidence="6 7">WSJ-1</strain>
    </source>
</reference>
<keyword evidence="3" id="KW-0963">Cytoplasm</keyword>
<feature type="binding site" evidence="3 4">
    <location>
        <position position="132"/>
    </location>
    <ligand>
        <name>Zn(2+)</name>
        <dbReference type="ChEBI" id="CHEBI:29105"/>
    </ligand>
</feature>
<proteinExistence type="inferred from homology"/>
<dbReference type="RefSeq" id="WP_116572641.1">
    <property type="nucleotide sequence ID" value="NZ_QDGZ01000005.1"/>
</dbReference>
<evidence type="ECO:0000256" key="4">
    <source>
        <dbReference type="PROSITE-ProRule" id="PRU00236"/>
    </source>
</evidence>
<dbReference type="InterPro" id="IPR026591">
    <property type="entry name" value="Sirtuin_cat_small_dom_sf"/>
</dbReference>
<dbReference type="EMBL" id="QDGZ01000005">
    <property type="protein sequence ID" value="PVG82337.1"/>
    <property type="molecule type" value="Genomic_DNA"/>
</dbReference>
<dbReference type="PANTHER" id="PTHR11085">
    <property type="entry name" value="NAD-DEPENDENT PROTEIN DEACYLASE SIRTUIN-5, MITOCHONDRIAL-RELATED"/>
    <property type="match status" value="1"/>
</dbReference>
<dbReference type="InterPro" id="IPR026590">
    <property type="entry name" value="Ssirtuin_cat_dom"/>
</dbReference>
<comment type="catalytic activity">
    <reaction evidence="3">
        <text>N(6)-succinyl-L-lysyl-[protein] + NAD(+) + H2O = 2''-O-succinyl-ADP-D-ribose + nicotinamide + L-lysyl-[protein]</text>
        <dbReference type="Rhea" id="RHEA:47668"/>
        <dbReference type="Rhea" id="RHEA-COMP:9752"/>
        <dbReference type="Rhea" id="RHEA-COMP:11877"/>
        <dbReference type="ChEBI" id="CHEBI:15377"/>
        <dbReference type="ChEBI" id="CHEBI:17154"/>
        <dbReference type="ChEBI" id="CHEBI:29969"/>
        <dbReference type="ChEBI" id="CHEBI:57540"/>
        <dbReference type="ChEBI" id="CHEBI:87830"/>
        <dbReference type="ChEBI" id="CHEBI:87832"/>
    </reaction>
</comment>
<feature type="binding site" evidence="3">
    <location>
        <position position="215"/>
    </location>
    <ligand>
        <name>NAD(+)</name>
        <dbReference type="ChEBI" id="CHEBI:57540"/>
    </ligand>
</feature>
<dbReference type="InterPro" id="IPR050134">
    <property type="entry name" value="NAD-dep_sirtuin_deacylases"/>
</dbReference>
<keyword evidence="7" id="KW-1185">Reference proteome</keyword>
<protein>
    <recommendedName>
        <fullName evidence="3">NAD-dependent protein deacylase</fullName>
        <ecNumber evidence="3">2.3.1.286</ecNumber>
    </recommendedName>
    <alternativeName>
        <fullName evidence="3">Regulatory protein SIR2 homolog</fullName>
    </alternativeName>
</protein>
<dbReference type="OrthoDB" id="9800582at2"/>
<name>A0A2T8F9J3_9ACTN</name>
<feature type="active site" description="Proton acceptor" evidence="3 4">
    <location>
        <position position="105"/>
    </location>
</feature>
<dbReference type="Proteomes" id="UP000246018">
    <property type="component" value="Unassembled WGS sequence"/>
</dbReference>
<dbReference type="PANTHER" id="PTHR11085:SF4">
    <property type="entry name" value="NAD-DEPENDENT PROTEIN DEACYLASE"/>
    <property type="match status" value="1"/>
</dbReference>
<gene>
    <name evidence="3" type="primary">cobB</name>
    <name evidence="6" type="ORF">DDE18_12675</name>
</gene>
<feature type="binding site" evidence="3 4">
    <location>
        <position position="113"/>
    </location>
    <ligand>
        <name>Zn(2+)</name>
        <dbReference type="ChEBI" id="CHEBI:29105"/>
    </ligand>
</feature>
<dbReference type="GO" id="GO:0005737">
    <property type="term" value="C:cytoplasm"/>
    <property type="evidence" value="ECO:0007669"/>
    <property type="project" value="UniProtKB-SubCell"/>
</dbReference>
<dbReference type="GO" id="GO:0017136">
    <property type="term" value="F:histone deacetylase activity, NAD-dependent"/>
    <property type="evidence" value="ECO:0007669"/>
    <property type="project" value="TreeGrafter"/>
</dbReference>
<feature type="binding site" evidence="3">
    <location>
        <position position="52"/>
    </location>
    <ligand>
        <name>substrate</name>
    </ligand>
</feature>
<dbReference type="EC" id="2.3.1.286" evidence="3"/>
<organism evidence="6 7">
    <name type="scientific">Nocardioides gansuensis</name>
    <dbReference type="NCBI Taxonomy" id="2138300"/>
    <lineage>
        <taxon>Bacteria</taxon>
        <taxon>Bacillati</taxon>
        <taxon>Actinomycetota</taxon>
        <taxon>Actinomycetes</taxon>
        <taxon>Propionibacteriales</taxon>
        <taxon>Nocardioidaceae</taxon>
        <taxon>Nocardioides</taxon>
    </lineage>
</organism>
<feature type="binding site" evidence="3">
    <location>
        <begin position="171"/>
        <end position="173"/>
    </location>
    <ligand>
        <name>NAD(+)</name>
        <dbReference type="ChEBI" id="CHEBI:57540"/>
    </ligand>
</feature>
<comment type="caution">
    <text evidence="6">The sequence shown here is derived from an EMBL/GenBank/DDBJ whole genome shotgun (WGS) entry which is preliminary data.</text>
</comment>
<sequence>MRVVVLTGAGISAESGVPTFRDSDGLWEGHDPMMVATPEAFAADPDLVQRFYDERRAALPRVQPNAAHRALARLEEALGDDLFLVTQNVDDLHERGGSRRVHHMHGRLRAAWCTSCDQRPEWTGSLVDRPGCPGCGSPSLRPDVVWFGEMPHGMDVIEQELWAAELFVSMGTSGAVYPAAGFVHWASANGARTLELNLEPSDGSAHFDQARHGPATELVPAWVDEVLAG</sequence>
<dbReference type="GO" id="GO:0008270">
    <property type="term" value="F:zinc ion binding"/>
    <property type="evidence" value="ECO:0007669"/>
    <property type="project" value="UniProtKB-UniRule"/>
</dbReference>
<dbReference type="PROSITE" id="PS50305">
    <property type="entry name" value="SIRTUIN"/>
    <property type="match status" value="1"/>
</dbReference>
<keyword evidence="2 3" id="KW-0520">NAD</keyword>
<feature type="binding site" evidence="3">
    <location>
        <begin position="197"/>
        <end position="199"/>
    </location>
    <ligand>
        <name>NAD(+)</name>
        <dbReference type="ChEBI" id="CHEBI:57540"/>
    </ligand>
</feature>
<feature type="binding site" evidence="3 4">
    <location>
        <position position="135"/>
    </location>
    <ligand>
        <name>Zn(2+)</name>
        <dbReference type="ChEBI" id="CHEBI:29105"/>
    </ligand>
</feature>
<dbReference type="Pfam" id="PF02146">
    <property type="entry name" value="SIR2"/>
    <property type="match status" value="1"/>
</dbReference>
<keyword evidence="3 4" id="KW-0479">Metal-binding</keyword>
<feature type="binding site" evidence="3">
    <location>
        <begin position="87"/>
        <end position="90"/>
    </location>
    <ligand>
        <name>NAD(+)</name>
        <dbReference type="ChEBI" id="CHEBI:57540"/>
    </ligand>
</feature>
<feature type="binding site" evidence="3 4">
    <location>
        <position position="116"/>
    </location>
    <ligand>
        <name>Zn(2+)</name>
        <dbReference type="ChEBI" id="CHEBI:29105"/>
    </ligand>
</feature>
<dbReference type="InterPro" id="IPR029035">
    <property type="entry name" value="DHS-like_NAD/FAD-binding_dom"/>
</dbReference>
<dbReference type="AlphaFoldDB" id="A0A2T8F9J3"/>
<evidence type="ECO:0000256" key="1">
    <source>
        <dbReference type="ARBA" id="ARBA00022679"/>
    </source>
</evidence>
<dbReference type="SUPFAM" id="SSF52467">
    <property type="entry name" value="DHS-like NAD/FAD-binding domain"/>
    <property type="match status" value="1"/>
</dbReference>
<evidence type="ECO:0000256" key="3">
    <source>
        <dbReference type="HAMAP-Rule" id="MF_01121"/>
    </source>
</evidence>